<feature type="domain" description="HTH araC/xylS-type" evidence="5">
    <location>
        <begin position="687"/>
        <end position="785"/>
    </location>
</feature>
<keyword evidence="7" id="KW-1185">Reference proteome</keyword>
<dbReference type="InterPro" id="IPR018060">
    <property type="entry name" value="HTH_AraC"/>
</dbReference>
<keyword evidence="4" id="KW-0812">Transmembrane</keyword>
<dbReference type="InterPro" id="IPR018062">
    <property type="entry name" value="HTH_AraC-typ_CS"/>
</dbReference>
<dbReference type="PROSITE" id="PS00041">
    <property type="entry name" value="HTH_ARAC_FAMILY_1"/>
    <property type="match status" value="1"/>
</dbReference>
<dbReference type="EMBL" id="CP027059">
    <property type="protein sequence ID" value="UQZ85566.1"/>
    <property type="molecule type" value="Genomic_DNA"/>
</dbReference>
<sequence length="789" mass="89901">MVRHLSSSYWVRLLLLTLLIGMIPVIALGSLSFLRAKQSVQEKVNDSNMQLLQQTQLNVEQVLQLFENLMTQYISTSTVHEALQTPFSPNNFVLLNELVGGLNKIQPYELGIKNVYVASLDNDWVLSNEGYSPLDTSPIRSVIYEYAKSESRSFWNAYVPGSGQEAEADSGGNQAQEAIPAGVHLVKKLPINRTLSTGLIMGEISAAKLEKLVYNEAEERETLILDSEFRPLTSAVGSVLKTTGEWRPAAEMIRGMPGAEKGHFIFKANRETISVNFTKSNYNGWYYLSFASLDDITRDSRSIGWYTLFISLGTFVLILLLAWIGSKRMYMPIRRVLSVAVDHGAAGDPPQHKDELQVIGESIHRLRTSQTLMKDQLRIHSKQLEVFFIRRLLQGEIRPKETKERLAQFGYEQGSAELASDMPETGAAASLFAVMTVQIDSLDYTRYQDRDVDLLMFAIGNITSELIPANRRFEPVVMVDNQVTICRSCEPDGHDFETELYHYAEDVQRSAEQILGLKVSVGISTPYPSIHDSHQAYKQSLDALNYRLRFGEQAILLYTSVSPESRSVAAYPDWLEKELIDSIKTGDKEKARGLLNEFAHKIIADYLSYEDLQMVLTRLLIDLLREGQEGGESTTEPLPVLGKPLLDHLQELKTAADIEQWFFAHVVEPMIDTLLHQWENRNKKISERLLEIIHNEYDTNLTVELCASRLNYHPNYVRTVFRKETGSSFSDYLSQYRLAMAKQWLVETDMKIGEIAEKLQYQNSQNFIRYFRKMENTTPGQYREKHRID</sequence>
<evidence type="ECO:0000256" key="1">
    <source>
        <dbReference type="ARBA" id="ARBA00023015"/>
    </source>
</evidence>
<accession>A0ABY4RSL6</accession>
<dbReference type="PANTHER" id="PTHR43280">
    <property type="entry name" value="ARAC-FAMILY TRANSCRIPTIONAL REGULATOR"/>
    <property type="match status" value="1"/>
</dbReference>
<evidence type="ECO:0000313" key="6">
    <source>
        <dbReference type="EMBL" id="UQZ85566.1"/>
    </source>
</evidence>
<evidence type="ECO:0000313" key="7">
    <source>
        <dbReference type="Proteomes" id="UP001057134"/>
    </source>
</evidence>
<reference evidence="6" key="1">
    <citation type="submission" date="2018-02" db="EMBL/GenBank/DDBJ databases">
        <authorList>
            <person name="Kim S.-K."/>
            <person name="Jung H.-I."/>
            <person name="Lee S.-W."/>
        </authorList>
    </citation>
    <scope>NUCLEOTIDE SEQUENCE</scope>
    <source>
        <strain evidence="6">SK3146</strain>
    </source>
</reference>
<keyword evidence="1" id="KW-0805">Transcription regulation</keyword>
<reference evidence="6" key="2">
    <citation type="journal article" date="2021" name="J Anim Sci Technol">
        <title>Complete genome sequence of Paenibacillus konkukensis sp. nov. SK3146 as a potential probiotic strain.</title>
        <authorList>
            <person name="Jung H.I."/>
            <person name="Park S."/>
            <person name="Niu K.M."/>
            <person name="Lee S.W."/>
            <person name="Kothari D."/>
            <person name="Yi K.J."/>
            <person name="Kim S.K."/>
        </authorList>
    </citation>
    <scope>NUCLEOTIDE SEQUENCE</scope>
    <source>
        <strain evidence="6">SK3146</strain>
    </source>
</reference>
<dbReference type="Proteomes" id="UP001057134">
    <property type="component" value="Chromosome"/>
</dbReference>
<dbReference type="InterPro" id="IPR009057">
    <property type="entry name" value="Homeodomain-like_sf"/>
</dbReference>
<keyword evidence="2" id="KW-0238">DNA-binding</keyword>
<evidence type="ECO:0000256" key="2">
    <source>
        <dbReference type="ARBA" id="ARBA00023125"/>
    </source>
</evidence>
<evidence type="ECO:0000259" key="5">
    <source>
        <dbReference type="PROSITE" id="PS01124"/>
    </source>
</evidence>
<feature type="transmembrane region" description="Helical" evidence="4">
    <location>
        <begin position="303"/>
        <end position="325"/>
    </location>
</feature>
<proteinExistence type="predicted"/>
<protein>
    <submittedName>
        <fullName evidence="6">HTH-type transcriptional regulator YesS</fullName>
    </submittedName>
</protein>
<dbReference type="Pfam" id="PF12833">
    <property type="entry name" value="HTH_18"/>
    <property type="match status" value="1"/>
</dbReference>
<name>A0ABY4RSL6_9BACL</name>
<gene>
    <name evidence="6" type="primary">yesS_50</name>
    <name evidence="6" type="ORF">SK3146_04855</name>
</gene>
<dbReference type="RefSeq" id="WP_249861183.1">
    <property type="nucleotide sequence ID" value="NZ_CP027059.1"/>
</dbReference>
<dbReference type="SUPFAM" id="SSF46689">
    <property type="entry name" value="Homeodomain-like"/>
    <property type="match status" value="2"/>
</dbReference>
<dbReference type="PANTHER" id="PTHR43280:SF10">
    <property type="entry name" value="REGULATORY PROTEIN POCR"/>
    <property type="match status" value="1"/>
</dbReference>
<dbReference type="PROSITE" id="PS01124">
    <property type="entry name" value="HTH_ARAC_FAMILY_2"/>
    <property type="match status" value="1"/>
</dbReference>
<organism evidence="6 7">
    <name type="scientific">Paenibacillus konkukensis</name>
    <dbReference type="NCBI Taxonomy" id="2020716"/>
    <lineage>
        <taxon>Bacteria</taxon>
        <taxon>Bacillati</taxon>
        <taxon>Bacillota</taxon>
        <taxon>Bacilli</taxon>
        <taxon>Bacillales</taxon>
        <taxon>Paenibacillaceae</taxon>
        <taxon>Paenibacillus</taxon>
    </lineage>
</organism>
<evidence type="ECO:0000256" key="4">
    <source>
        <dbReference type="SAM" id="Phobius"/>
    </source>
</evidence>
<dbReference type="Gene3D" id="1.10.10.60">
    <property type="entry name" value="Homeodomain-like"/>
    <property type="match status" value="2"/>
</dbReference>
<keyword evidence="4" id="KW-1133">Transmembrane helix</keyword>
<keyword evidence="3" id="KW-0804">Transcription</keyword>
<keyword evidence="4" id="KW-0472">Membrane</keyword>
<evidence type="ECO:0000256" key="3">
    <source>
        <dbReference type="ARBA" id="ARBA00023163"/>
    </source>
</evidence>
<dbReference type="SMART" id="SM00342">
    <property type="entry name" value="HTH_ARAC"/>
    <property type="match status" value="1"/>
</dbReference>